<keyword evidence="1" id="KW-0812">Transmembrane</keyword>
<dbReference type="AlphaFoldDB" id="A0A418ZQ29"/>
<feature type="non-terminal residue" evidence="3">
    <location>
        <position position="139"/>
    </location>
</feature>
<dbReference type="EMBL" id="QZEV01000157">
    <property type="protein sequence ID" value="RJK96605.1"/>
    <property type="molecule type" value="Genomic_DNA"/>
</dbReference>
<evidence type="ECO:0000256" key="1">
    <source>
        <dbReference type="SAM" id="Phobius"/>
    </source>
</evidence>
<keyword evidence="1" id="KW-1133">Transmembrane helix</keyword>
<feature type="chain" id="PRO_5019200613" evidence="2">
    <location>
        <begin position="30"/>
        <end position="139"/>
    </location>
</feature>
<feature type="signal peptide" evidence="2">
    <location>
        <begin position="1"/>
        <end position="29"/>
    </location>
</feature>
<evidence type="ECO:0000313" key="4">
    <source>
        <dbReference type="Proteomes" id="UP000285530"/>
    </source>
</evidence>
<evidence type="ECO:0000256" key="2">
    <source>
        <dbReference type="SAM" id="SignalP"/>
    </source>
</evidence>
<gene>
    <name evidence="3" type="ORF">D3P06_17580</name>
</gene>
<keyword evidence="2" id="KW-0732">Signal</keyword>
<protein>
    <submittedName>
        <fullName evidence="3">TrkH family potassium uptake protein</fullName>
    </submittedName>
</protein>
<feature type="transmembrane region" description="Helical" evidence="1">
    <location>
        <begin position="39"/>
        <end position="58"/>
    </location>
</feature>
<keyword evidence="1" id="KW-0472">Membrane</keyword>
<organism evidence="3 4">
    <name type="scientific">Paracoccus aestuarii</name>
    <dbReference type="NCBI Taxonomy" id="453842"/>
    <lineage>
        <taxon>Bacteria</taxon>
        <taxon>Pseudomonadati</taxon>
        <taxon>Pseudomonadota</taxon>
        <taxon>Alphaproteobacteria</taxon>
        <taxon>Rhodobacterales</taxon>
        <taxon>Paracoccaceae</taxon>
        <taxon>Paracoccus</taxon>
    </lineage>
</organism>
<reference evidence="3 4" key="1">
    <citation type="submission" date="2018-09" db="EMBL/GenBank/DDBJ databases">
        <title>Paracoccus onubensis nov. sp. a moderate halophilic bacterium isolated from Gruta de las Maravillas (Aracena, Spain).</title>
        <authorList>
            <person name="Jurado V."/>
            <person name="Gutierrez-Patricio S."/>
            <person name="Gonzalez-Pimentel J.L."/>
            <person name="Laiz L."/>
            <person name="Saiz-Jimenez C."/>
        </authorList>
    </citation>
    <scope>NUCLEOTIDE SEQUENCE [LARGE SCALE GENOMIC DNA]</scope>
    <source>
        <strain evidence="3 4">DSM 19484</strain>
    </source>
</reference>
<keyword evidence="4" id="KW-1185">Reference proteome</keyword>
<dbReference type="Proteomes" id="UP000285530">
    <property type="component" value="Unassembled WGS sequence"/>
</dbReference>
<sequence>MIGFLQRLPVLVILAAVTALMMMIPAANASVAGHAAIARNFFYAGLLILVFCGLIGIATQANPRPPRSRATLLTMLGVYGILPPLMALPFAESLPDTGFFNAWWEMVSSLTTTGASLYSADLLPMPLHLWRAVVGSDDT</sequence>
<name>A0A418ZQ29_9RHOB</name>
<feature type="transmembrane region" description="Helical" evidence="1">
    <location>
        <begin position="70"/>
        <end position="91"/>
    </location>
</feature>
<accession>A0A418ZQ29</accession>
<proteinExistence type="predicted"/>
<comment type="caution">
    <text evidence="3">The sequence shown here is derived from an EMBL/GenBank/DDBJ whole genome shotgun (WGS) entry which is preliminary data.</text>
</comment>
<evidence type="ECO:0000313" key="3">
    <source>
        <dbReference type="EMBL" id="RJK96605.1"/>
    </source>
</evidence>